<dbReference type="OrthoDB" id="346341at2157"/>
<dbReference type="Pfam" id="PF00331">
    <property type="entry name" value="Glyco_hydro_10"/>
    <property type="match status" value="1"/>
</dbReference>
<evidence type="ECO:0000256" key="7">
    <source>
        <dbReference type="ARBA" id="ARBA00023277"/>
    </source>
</evidence>
<dbReference type="PANTHER" id="PTHR31490:SF88">
    <property type="entry name" value="BETA-XYLANASE"/>
    <property type="match status" value="1"/>
</dbReference>
<dbReference type="PROSITE" id="PS51257">
    <property type="entry name" value="PROKAR_LIPOPROTEIN"/>
    <property type="match status" value="1"/>
</dbReference>
<evidence type="ECO:0000256" key="5">
    <source>
        <dbReference type="ARBA" id="ARBA00022729"/>
    </source>
</evidence>
<dbReference type="InterPro" id="IPR017853">
    <property type="entry name" value="GH"/>
</dbReference>
<evidence type="ECO:0000256" key="6">
    <source>
        <dbReference type="ARBA" id="ARBA00022801"/>
    </source>
</evidence>
<accession>A0A1H3VP78</accession>
<comment type="catalytic activity">
    <reaction evidence="1">
        <text>Endohydrolysis of (1-&gt;4)-beta-D-xylosidic linkages in xylans.</text>
        <dbReference type="EC" id="3.2.1.8"/>
    </reaction>
</comment>
<keyword evidence="13" id="KW-1185">Reference proteome</keyword>
<evidence type="ECO:0000256" key="2">
    <source>
        <dbReference type="ARBA" id="ARBA00007495"/>
    </source>
</evidence>
<dbReference type="EC" id="3.2.1.8" evidence="3"/>
<keyword evidence="6 12" id="KW-0378">Hydrolase</keyword>
<proteinExistence type="inferred from homology"/>
<evidence type="ECO:0000259" key="11">
    <source>
        <dbReference type="PROSITE" id="PS51760"/>
    </source>
</evidence>
<dbReference type="AlphaFoldDB" id="A0A1H3VP78"/>
<dbReference type="InterPro" id="IPR044846">
    <property type="entry name" value="GH10"/>
</dbReference>
<feature type="domain" description="GH10" evidence="11">
    <location>
        <begin position="94"/>
        <end position="408"/>
    </location>
</feature>
<dbReference type="Gene3D" id="3.20.20.80">
    <property type="entry name" value="Glycosidases"/>
    <property type="match status" value="1"/>
</dbReference>
<evidence type="ECO:0000313" key="12">
    <source>
        <dbReference type="EMBL" id="SDZ76586.1"/>
    </source>
</evidence>
<keyword evidence="9" id="KW-0624">Polysaccharide degradation</keyword>
<evidence type="ECO:0000256" key="10">
    <source>
        <dbReference type="SAM" id="MobiDB-lite"/>
    </source>
</evidence>
<feature type="compositionally biased region" description="Low complexity" evidence="10">
    <location>
        <begin position="35"/>
        <end position="56"/>
    </location>
</feature>
<keyword evidence="5" id="KW-0732">Signal</keyword>
<dbReference type="PANTHER" id="PTHR31490">
    <property type="entry name" value="GLYCOSYL HYDROLASE"/>
    <property type="match status" value="1"/>
</dbReference>
<evidence type="ECO:0000256" key="3">
    <source>
        <dbReference type="ARBA" id="ARBA00012590"/>
    </source>
</evidence>
<dbReference type="Proteomes" id="UP000236755">
    <property type="component" value="Unassembled WGS sequence"/>
</dbReference>
<reference evidence="12 13" key="1">
    <citation type="submission" date="2016-10" db="EMBL/GenBank/DDBJ databases">
        <authorList>
            <person name="de Groot N.N."/>
        </authorList>
    </citation>
    <scope>NUCLEOTIDE SEQUENCE [LARGE SCALE GENOMIC DNA]</scope>
    <source>
        <strain evidence="12 13">CGMCC 1.8712</strain>
    </source>
</reference>
<dbReference type="SMART" id="SM00633">
    <property type="entry name" value="Glyco_10"/>
    <property type="match status" value="1"/>
</dbReference>
<evidence type="ECO:0000256" key="9">
    <source>
        <dbReference type="ARBA" id="ARBA00023326"/>
    </source>
</evidence>
<dbReference type="PROSITE" id="PS51760">
    <property type="entry name" value="GH10_2"/>
    <property type="match status" value="1"/>
</dbReference>
<evidence type="ECO:0000256" key="8">
    <source>
        <dbReference type="ARBA" id="ARBA00023295"/>
    </source>
</evidence>
<dbReference type="GO" id="GO:0045493">
    <property type="term" value="P:xylan catabolic process"/>
    <property type="evidence" value="ECO:0007669"/>
    <property type="project" value="UniProtKB-KW"/>
</dbReference>
<organism evidence="12 13">
    <name type="scientific">Haloplanus vescus</name>
    <dbReference type="NCBI Taxonomy" id="555874"/>
    <lineage>
        <taxon>Archaea</taxon>
        <taxon>Methanobacteriati</taxon>
        <taxon>Methanobacteriota</taxon>
        <taxon>Stenosarchaea group</taxon>
        <taxon>Halobacteria</taxon>
        <taxon>Halobacteriales</taxon>
        <taxon>Haloferacaceae</taxon>
        <taxon>Haloplanus</taxon>
    </lineage>
</organism>
<dbReference type="InterPro" id="IPR001000">
    <property type="entry name" value="GH10_dom"/>
</dbReference>
<protein>
    <recommendedName>
        <fullName evidence="3">endo-1,4-beta-xylanase</fullName>
        <ecNumber evidence="3">3.2.1.8</ecNumber>
    </recommendedName>
</protein>
<evidence type="ECO:0000256" key="4">
    <source>
        <dbReference type="ARBA" id="ARBA00022651"/>
    </source>
</evidence>
<dbReference type="SUPFAM" id="SSF51445">
    <property type="entry name" value="(Trans)glycosidases"/>
    <property type="match status" value="1"/>
</dbReference>
<keyword evidence="8 12" id="KW-0326">Glycosidase</keyword>
<dbReference type="EMBL" id="FNQT01000001">
    <property type="protein sequence ID" value="SDZ76586.1"/>
    <property type="molecule type" value="Genomic_DNA"/>
</dbReference>
<gene>
    <name evidence="12" type="ORF">SAMN04488065_0142</name>
</gene>
<evidence type="ECO:0000256" key="1">
    <source>
        <dbReference type="ARBA" id="ARBA00000681"/>
    </source>
</evidence>
<feature type="region of interest" description="Disordered" evidence="10">
    <location>
        <begin position="23"/>
        <end position="58"/>
    </location>
</feature>
<keyword evidence="4 12" id="KW-0858">Xylan degradation</keyword>
<evidence type="ECO:0000313" key="13">
    <source>
        <dbReference type="Proteomes" id="UP000236755"/>
    </source>
</evidence>
<dbReference type="GO" id="GO:0031176">
    <property type="term" value="F:endo-1,4-beta-xylanase activity"/>
    <property type="evidence" value="ECO:0007669"/>
    <property type="project" value="UniProtKB-EC"/>
</dbReference>
<comment type="similarity">
    <text evidence="2">Belongs to the glycosyl hydrolase 10 (cellulase F) family.</text>
</comment>
<dbReference type="STRING" id="555874.SAMN04488065_0142"/>
<dbReference type="RefSeq" id="WP_092629922.1">
    <property type="nucleotide sequence ID" value="NZ_FNQT01000001.1"/>
</dbReference>
<keyword evidence="7" id="KW-0119">Carbohydrate metabolism</keyword>
<name>A0A1H3VP78_9EURY</name>
<sequence length="466" mass="52719">MTDRLDGRVARRSVLATLAGALAGCSSDDDPPSATPATTTSDETASTTPTSADTPSFVGGERAAWERAADRRIDDHRRADLAITVYRDGSPVPDATVDLVLRDHEFDFSTAYNVRRHFDVPSGHPYRTYVGDLFNEVVFENAHKWRRWVQPGTHERADTIVEFLRDRGLRISGAPVIWQHPEADVLPDDVWAAVEADDEARLRELVRDHVRTVLGHYVDDHGVTEWVFLNEQLDHNVITDALSDADPWESPPLRDWFAVAGEVAPEATLSVNEYDILALDRPQHRDHYASLVEYLLADDAPLDEIAFQGHTRGESERISADEQWRRLERFAGLGDIDLVVSEFDTPGFDSDTAAGAYLYRFLKILYSHPDAAGFRLWGFWDEQHWRKDAPLFYPDWTPKPGYHAYVTLVFDQWFTDETGTTDGDGEYRTRADLGTYDITVTVDGDQRHVTRSLTDADGETTWTIRL</sequence>